<gene>
    <name evidence="1" type="ORF">OPV22_011904</name>
</gene>
<reference evidence="1 2" key="1">
    <citation type="submission" date="2022-12" db="EMBL/GenBank/DDBJ databases">
        <title>Chromosome-scale assembly of the Ensete ventricosum genome.</title>
        <authorList>
            <person name="Dussert Y."/>
            <person name="Stocks J."/>
            <person name="Wendawek A."/>
            <person name="Woldeyes F."/>
            <person name="Nichols R.A."/>
            <person name="Borrell J.S."/>
        </authorList>
    </citation>
    <scope>NUCLEOTIDE SEQUENCE [LARGE SCALE GENOMIC DNA]</scope>
    <source>
        <strain evidence="2">cv. Maze</strain>
        <tissue evidence="1">Seeds</tissue>
    </source>
</reference>
<dbReference type="AlphaFoldDB" id="A0AAV8RIY9"/>
<sequence length="80" mass="9530">MHSSPPCVRFWRRAEKCQLQRFCAPYPKQRILSVPQPNRSPEGRKSPSWFWKVHELGNRWCPVAKARLRCFCMQPRFGVS</sequence>
<evidence type="ECO:0000313" key="2">
    <source>
        <dbReference type="Proteomes" id="UP001222027"/>
    </source>
</evidence>
<protein>
    <submittedName>
        <fullName evidence="1">Uncharacterized protein</fullName>
    </submittedName>
</protein>
<dbReference type="EMBL" id="JAQQAF010000003">
    <property type="protein sequence ID" value="KAJ8501352.1"/>
    <property type="molecule type" value="Genomic_DNA"/>
</dbReference>
<keyword evidence="2" id="KW-1185">Reference proteome</keyword>
<evidence type="ECO:0000313" key="1">
    <source>
        <dbReference type="EMBL" id="KAJ8501352.1"/>
    </source>
</evidence>
<organism evidence="1 2">
    <name type="scientific">Ensete ventricosum</name>
    <name type="common">Abyssinian banana</name>
    <name type="synonym">Musa ensete</name>
    <dbReference type="NCBI Taxonomy" id="4639"/>
    <lineage>
        <taxon>Eukaryota</taxon>
        <taxon>Viridiplantae</taxon>
        <taxon>Streptophyta</taxon>
        <taxon>Embryophyta</taxon>
        <taxon>Tracheophyta</taxon>
        <taxon>Spermatophyta</taxon>
        <taxon>Magnoliopsida</taxon>
        <taxon>Liliopsida</taxon>
        <taxon>Zingiberales</taxon>
        <taxon>Musaceae</taxon>
        <taxon>Ensete</taxon>
    </lineage>
</organism>
<dbReference type="Proteomes" id="UP001222027">
    <property type="component" value="Unassembled WGS sequence"/>
</dbReference>
<proteinExistence type="predicted"/>
<comment type="caution">
    <text evidence="1">The sequence shown here is derived from an EMBL/GenBank/DDBJ whole genome shotgun (WGS) entry which is preliminary data.</text>
</comment>
<accession>A0AAV8RIY9</accession>
<name>A0AAV8RIY9_ENSVE</name>